<reference evidence="2" key="2">
    <citation type="journal article" date="2023" name="IMA Fungus">
        <title>Comparative genomic study of the Penicillium genus elucidates a diverse pangenome and 15 lateral gene transfer events.</title>
        <authorList>
            <person name="Petersen C."/>
            <person name="Sorensen T."/>
            <person name="Nielsen M.R."/>
            <person name="Sondergaard T.E."/>
            <person name="Sorensen J.L."/>
            <person name="Fitzpatrick D.A."/>
            <person name="Frisvad J.C."/>
            <person name="Nielsen K.L."/>
        </authorList>
    </citation>
    <scope>NUCLEOTIDE SEQUENCE</scope>
    <source>
        <strain evidence="2">IBT 30069</strain>
    </source>
</reference>
<name>A0A9W9ETE9_9EURO</name>
<dbReference type="PANTHER" id="PTHR42024">
    <property type="entry name" value="AMINO ACID PERMEASE_ SLC12A DOMAIN-CONTAINING PROTEIN"/>
    <property type="match status" value="1"/>
</dbReference>
<keyword evidence="3" id="KW-1185">Reference proteome</keyword>
<comment type="caution">
    <text evidence="2">The sequence shown here is derived from an EMBL/GenBank/DDBJ whole genome shotgun (WGS) entry which is preliminary data.</text>
</comment>
<sequence>MSYSNEMYQTQSEEHNMIAPETSAPEAFDVPPRLPLDLRKHKRSISIHWGFILLTSCIAPLILYPTLHWGANLSDKISLSIASAVLGVTTVYSLGMRTWKLFKATANCRPLKSDSRWKFDFFHWNYLAGFVGVTIIFVIGLTHEPPSVRMSSLPPSLLCLQVGGTLVVTGFLSHFRVRQPFPVSSHPAGAIFRPGVLVIIEDIVAVDGGGDKEYRSALMARYAASPRFQRLIRNLNWFWGWSGFLLGLLLIVVISTVPDRTFAFGLGWTIPWIWAGTWSVITTYWVKSALKDERRSWYSIRKTTAVHV</sequence>
<reference evidence="2" key="1">
    <citation type="submission" date="2022-11" db="EMBL/GenBank/DDBJ databases">
        <authorList>
            <person name="Petersen C."/>
        </authorList>
    </citation>
    <scope>NUCLEOTIDE SEQUENCE</scope>
    <source>
        <strain evidence="2">IBT 30069</strain>
    </source>
</reference>
<feature type="transmembrane region" description="Helical" evidence="1">
    <location>
        <begin position="237"/>
        <end position="257"/>
    </location>
</feature>
<keyword evidence="1" id="KW-0812">Transmembrane</keyword>
<dbReference type="AlphaFoldDB" id="A0A9W9ETE9"/>
<feature type="transmembrane region" description="Helical" evidence="1">
    <location>
        <begin position="121"/>
        <end position="141"/>
    </location>
</feature>
<feature type="transmembrane region" description="Helical" evidence="1">
    <location>
        <begin position="263"/>
        <end position="286"/>
    </location>
</feature>
<feature type="transmembrane region" description="Helical" evidence="1">
    <location>
        <begin position="49"/>
        <end position="71"/>
    </location>
</feature>
<keyword evidence="1" id="KW-0472">Membrane</keyword>
<proteinExistence type="predicted"/>
<evidence type="ECO:0000313" key="2">
    <source>
        <dbReference type="EMBL" id="KAJ5087536.1"/>
    </source>
</evidence>
<feature type="transmembrane region" description="Helical" evidence="1">
    <location>
        <begin position="77"/>
        <end position="95"/>
    </location>
</feature>
<dbReference type="OrthoDB" id="4838853at2759"/>
<dbReference type="PANTHER" id="PTHR42024:SF1">
    <property type="entry name" value="AMINO ACID PERMEASE_ SLC12A DOMAIN-CONTAINING PROTEIN"/>
    <property type="match status" value="1"/>
</dbReference>
<evidence type="ECO:0000313" key="3">
    <source>
        <dbReference type="Proteomes" id="UP001149165"/>
    </source>
</evidence>
<gene>
    <name evidence="2" type="ORF">N7456_011152</name>
</gene>
<organism evidence="2 3">
    <name type="scientific">Penicillium angulare</name>
    <dbReference type="NCBI Taxonomy" id="116970"/>
    <lineage>
        <taxon>Eukaryota</taxon>
        <taxon>Fungi</taxon>
        <taxon>Dikarya</taxon>
        <taxon>Ascomycota</taxon>
        <taxon>Pezizomycotina</taxon>
        <taxon>Eurotiomycetes</taxon>
        <taxon>Eurotiomycetidae</taxon>
        <taxon>Eurotiales</taxon>
        <taxon>Aspergillaceae</taxon>
        <taxon>Penicillium</taxon>
    </lineage>
</organism>
<dbReference type="Proteomes" id="UP001149165">
    <property type="component" value="Unassembled WGS sequence"/>
</dbReference>
<accession>A0A9W9ETE9</accession>
<evidence type="ECO:0000256" key="1">
    <source>
        <dbReference type="SAM" id="Phobius"/>
    </source>
</evidence>
<protein>
    <submittedName>
        <fullName evidence="2">Uncharacterized protein</fullName>
    </submittedName>
</protein>
<keyword evidence="1" id="KW-1133">Transmembrane helix</keyword>
<dbReference type="EMBL" id="JAPQKH010000007">
    <property type="protein sequence ID" value="KAJ5087536.1"/>
    <property type="molecule type" value="Genomic_DNA"/>
</dbReference>
<feature type="transmembrane region" description="Helical" evidence="1">
    <location>
        <begin position="153"/>
        <end position="172"/>
    </location>
</feature>